<evidence type="ECO:0000256" key="1">
    <source>
        <dbReference type="ARBA" id="ARBA00022552"/>
    </source>
</evidence>
<dbReference type="PANTHER" id="PTHR43042">
    <property type="entry name" value="SAM-DEPENDENT METHYLTRANSFERASE"/>
    <property type="match status" value="1"/>
</dbReference>
<dbReference type="EC" id="2.1.1.191" evidence="6"/>
<dbReference type="InterPro" id="IPR019614">
    <property type="entry name" value="SAM-dep_methyl-trfase"/>
</dbReference>
<feature type="domain" description="S-adenosylmethionine-dependent methyltransferase" evidence="5">
    <location>
        <begin position="31"/>
        <end position="318"/>
    </location>
</feature>
<sequence length="329" mass="37190">MSAHSETLIAQLEEHLQGKLEQGLLRSTDSRRLFHGRGQCYPGLEWLVIDYYAPVLWLTCFSEPEEGFLVNLCDRLKGFIEASEVQALGVSYRFQQGAPSEWLYTSSEFDVEGSMFARRGELKFHIQLGGRQNSGFFLDMEPGRCWMEQQAKGRKVLNLFSYTCAFSVVAAAAGAAEVVNVDMARGALKQGQKNHQLNTDVAEVAHCKTRFLAENILKSWGRIRRPGPYGVLVFDPPSFQRGSFVAKQDYTKLIRRIPQLAEQGADILLCLNAPELGEEFIAGLIAEECPDCVLVGRLEPSKDFPDQNKDQQLKLFHYRYNGEWQNPRS</sequence>
<comment type="caution">
    <text evidence="6">The sequence shown here is derived from an EMBL/GenBank/DDBJ whole genome shotgun (WGS) entry which is preliminary data.</text>
</comment>
<keyword evidence="2 6" id="KW-0489">Methyltransferase</keyword>
<proteinExistence type="predicted"/>
<evidence type="ECO:0000313" key="7">
    <source>
        <dbReference type="Proteomes" id="UP000528457"/>
    </source>
</evidence>
<keyword evidence="3 6" id="KW-0808">Transferase</keyword>
<dbReference type="Gene3D" id="3.40.50.150">
    <property type="entry name" value="Vaccinia Virus protein VP39"/>
    <property type="match status" value="1"/>
</dbReference>
<dbReference type="GO" id="GO:0006364">
    <property type="term" value="P:rRNA processing"/>
    <property type="evidence" value="ECO:0007669"/>
    <property type="project" value="UniProtKB-KW"/>
</dbReference>
<dbReference type="SUPFAM" id="SSF53335">
    <property type="entry name" value="S-adenosyl-L-methionine-dependent methyltransferases"/>
    <property type="match status" value="1"/>
</dbReference>
<keyword evidence="7" id="KW-1185">Reference proteome</keyword>
<reference evidence="6 7" key="1">
    <citation type="submission" date="2020-08" db="EMBL/GenBank/DDBJ databases">
        <title>Genomic Encyclopedia of Type Strains, Phase IV (KMG-IV): sequencing the most valuable type-strain genomes for metagenomic binning, comparative biology and taxonomic classification.</title>
        <authorList>
            <person name="Goeker M."/>
        </authorList>
    </citation>
    <scope>NUCLEOTIDE SEQUENCE [LARGE SCALE GENOMIC DNA]</scope>
    <source>
        <strain evidence="6 7">DSM 22368</strain>
    </source>
</reference>
<evidence type="ECO:0000313" key="6">
    <source>
        <dbReference type="EMBL" id="MBB6523285.1"/>
    </source>
</evidence>
<evidence type="ECO:0000256" key="4">
    <source>
        <dbReference type="ARBA" id="ARBA00022691"/>
    </source>
</evidence>
<dbReference type="PANTHER" id="PTHR43042:SF3">
    <property type="entry name" value="RIBOSOMAL RNA LARGE SUBUNIT METHYLTRANSFERASE YWBD-RELATED"/>
    <property type="match status" value="1"/>
</dbReference>
<name>A0A7X0JXE9_9GAMM</name>
<organism evidence="6 7">
    <name type="scientific">Pseudoteredinibacter isoporae</name>
    <dbReference type="NCBI Taxonomy" id="570281"/>
    <lineage>
        <taxon>Bacteria</taxon>
        <taxon>Pseudomonadati</taxon>
        <taxon>Pseudomonadota</taxon>
        <taxon>Gammaproteobacteria</taxon>
        <taxon>Cellvibrionales</taxon>
        <taxon>Cellvibrionaceae</taxon>
        <taxon>Pseudoteredinibacter</taxon>
    </lineage>
</organism>
<keyword evidence="1" id="KW-0698">rRNA processing</keyword>
<dbReference type="Pfam" id="PF10672">
    <property type="entry name" value="Methyltrans_SAM"/>
    <property type="match status" value="1"/>
</dbReference>
<gene>
    <name evidence="6" type="ORF">HNR48_003587</name>
</gene>
<dbReference type="Proteomes" id="UP000528457">
    <property type="component" value="Unassembled WGS sequence"/>
</dbReference>
<dbReference type="AlphaFoldDB" id="A0A7X0JXE9"/>
<evidence type="ECO:0000259" key="5">
    <source>
        <dbReference type="Pfam" id="PF10672"/>
    </source>
</evidence>
<accession>A0A7X0JXE9</accession>
<evidence type="ECO:0000256" key="2">
    <source>
        <dbReference type="ARBA" id="ARBA00022603"/>
    </source>
</evidence>
<dbReference type="InterPro" id="IPR029063">
    <property type="entry name" value="SAM-dependent_MTases_sf"/>
</dbReference>
<dbReference type="InParanoid" id="A0A7X0JXE9"/>
<dbReference type="GO" id="GO:0032259">
    <property type="term" value="P:methylation"/>
    <property type="evidence" value="ECO:0007669"/>
    <property type="project" value="UniProtKB-KW"/>
</dbReference>
<keyword evidence="4" id="KW-0949">S-adenosyl-L-methionine</keyword>
<protein>
    <submittedName>
        <fullName evidence="6">23S rRNA (Cytosine1962-C5)-methyltransferase</fullName>
        <ecNumber evidence="6">2.1.1.191</ecNumber>
    </submittedName>
</protein>
<dbReference type="GO" id="GO:0008168">
    <property type="term" value="F:methyltransferase activity"/>
    <property type="evidence" value="ECO:0007669"/>
    <property type="project" value="UniProtKB-KW"/>
</dbReference>
<evidence type="ECO:0000256" key="3">
    <source>
        <dbReference type="ARBA" id="ARBA00022679"/>
    </source>
</evidence>
<dbReference type="EMBL" id="JACHHT010000003">
    <property type="protein sequence ID" value="MBB6523285.1"/>
    <property type="molecule type" value="Genomic_DNA"/>
</dbReference>
<dbReference type="RefSeq" id="WP_243749599.1">
    <property type="nucleotide sequence ID" value="NZ_JAAONY010000003.1"/>
</dbReference>